<evidence type="ECO:0000256" key="2">
    <source>
        <dbReference type="ARBA" id="ARBA00005742"/>
    </source>
</evidence>
<dbReference type="OrthoDB" id="1910009at2759"/>
<evidence type="ECO:0000256" key="6">
    <source>
        <dbReference type="ARBA" id="ARBA00040775"/>
    </source>
</evidence>
<sequence length="137" mass="15652">MQTLFDVGECHLKGFNVETLQCSNCDELNNFHLDNLMNDCKGCCTSDNDDANQQQEKYSKAIIEICECNLARFPQVQAFVKSDMVNQWGNKVIVRHVRGTLPTIKLLDSFGMPGRVMNIEKWDTDAINEFLNAWIES</sequence>
<proteinExistence type="inferred from homology"/>
<dbReference type="STRING" id="318479.A0A0N4UDK4"/>
<dbReference type="InterPro" id="IPR038219">
    <property type="entry name" value="Sep15/SelM_sf"/>
</dbReference>
<dbReference type="EMBL" id="UYYG01001178">
    <property type="protein sequence ID" value="VDN59245.1"/>
    <property type="molecule type" value="Genomic_DNA"/>
</dbReference>
<keyword evidence="5" id="KW-0712">Selenocysteine</keyword>
<dbReference type="Pfam" id="PF08806">
    <property type="entry name" value="Sep15_SelM"/>
    <property type="match status" value="1"/>
</dbReference>
<keyword evidence="10" id="KW-1185">Reference proteome</keyword>
<evidence type="ECO:0000313" key="11">
    <source>
        <dbReference type="WBParaSite" id="DME_0000541901-mRNA-1"/>
    </source>
</evidence>
<reference evidence="11" key="1">
    <citation type="submission" date="2017-02" db="UniProtKB">
        <authorList>
            <consortium name="WormBaseParasite"/>
        </authorList>
    </citation>
    <scope>IDENTIFICATION</scope>
</reference>
<evidence type="ECO:0000259" key="7">
    <source>
        <dbReference type="Pfam" id="PF08806"/>
    </source>
</evidence>
<evidence type="ECO:0000256" key="3">
    <source>
        <dbReference type="ARBA" id="ARBA00022729"/>
    </source>
</evidence>
<dbReference type="GO" id="GO:0005788">
    <property type="term" value="C:endoplasmic reticulum lumen"/>
    <property type="evidence" value="ECO:0007669"/>
    <property type="project" value="UniProtKB-SubCell"/>
</dbReference>
<dbReference type="Proteomes" id="UP000274756">
    <property type="component" value="Unassembled WGS sequence"/>
</dbReference>
<evidence type="ECO:0000256" key="5">
    <source>
        <dbReference type="ARBA" id="ARBA00022933"/>
    </source>
</evidence>
<keyword evidence="4" id="KW-0256">Endoplasmic reticulum</keyword>
<accession>A0A0N4UDK4</accession>
<dbReference type="InterPro" id="IPR039992">
    <property type="entry name" value="Sep15_SelM"/>
</dbReference>
<gene>
    <name evidence="8" type="ORF">DME_LOCUS9218</name>
</gene>
<evidence type="ECO:0000313" key="8">
    <source>
        <dbReference type="EMBL" id="VDN59245.1"/>
    </source>
</evidence>
<evidence type="ECO:0000313" key="10">
    <source>
        <dbReference type="Proteomes" id="UP000274756"/>
    </source>
</evidence>
<dbReference type="Gene3D" id="3.40.30.50">
    <property type="entry name" value="Sep15/SelM thioredoxin-like domain, active-site redox motif"/>
    <property type="match status" value="1"/>
</dbReference>
<dbReference type="WBParaSite" id="DME_0000541901-mRNA-1">
    <property type="protein sequence ID" value="DME_0000541901-mRNA-1"/>
    <property type="gene ID" value="DME_0000541901"/>
</dbReference>
<evidence type="ECO:0000256" key="4">
    <source>
        <dbReference type="ARBA" id="ARBA00022824"/>
    </source>
</evidence>
<comment type="subcellular location">
    <subcellularLocation>
        <location evidence="1">Endoplasmic reticulum lumen</location>
    </subcellularLocation>
</comment>
<dbReference type="GO" id="GO:0016491">
    <property type="term" value="F:oxidoreductase activity"/>
    <property type="evidence" value="ECO:0007669"/>
    <property type="project" value="TreeGrafter"/>
</dbReference>
<dbReference type="InterPro" id="IPR014912">
    <property type="entry name" value="Sep15_SelM_dom"/>
</dbReference>
<dbReference type="Proteomes" id="UP000038040">
    <property type="component" value="Unplaced"/>
</dbReference>
<dbReference type="InterPro" id="IPR036249">
    <property type="entry name" value="Thioredoxin-like_sf"/>
</dbReference>
<evidence type="ECO:0000256" key="1">
    <source>
        <dbReference type="ARBA" id="ARBA00004319"/>
    </source>
</evidence>
<dbReference type="PANTHER" id="PTHR13077:SF6">
    <property type="entry name" value="SELENOPROTEIN F"/>
    <property type="match status" value="1"/>
</dbReference>
<reference evidence="8 10" key="2">
    <citation type="submission" date="2018-11" db="EMBL/GenBank/DDBJ databases">
        <authorList>
            <consortium name="Pathogen Informatics"/>
        </authorList>
    </citation>
    <scope>NUCLEOTIDE SEQUENCE [LARGE SCALE GENOMIC DNA]</scope>
</reference>
<evidence type="ECO:0000313" key="9">
    <source>
        <dbReference type="Proteomes" id="UP000038040"/>
    </source>
</evidence>
<dbReference type="PANTHER" id="PTHR13077">
    <property type="entry name" value="SELENOPROTEIN F"/>
    <property type="match status" value="1"/>
</dbReference>
<dbReference type="SUPFAM" id="SSF52833">
    <property type="entry name" value="Thioredoxin-like"/>
    <property type="match status" value="1"/>
</dbReference>
<organism evidence="9 11">
    <name type="scientific">Dracunculus medinensis</name>
    <name type="common">Guinea worm</name>
    <dbReference type="NCBI Taxonomy" id="318479"/>
    <lineage>
        <taxon>Eukaryota</taxon>
        <taxon>Metazoa</taxon>
        <taxon>Ecdysozoa</taxon>
        <taxon>Nematoda</taxon>
        <taxon>Chromadorea</taxon>
        <taxon>Rhabditida</taxon>
        <taxon>Spirurina</taxon>
        <taxon>Dracunculoidea</taxon>
        <taxon>Dracunculidae</taxon>
        <taxon>Dracunculus</taxon>
    </lineage>
</organism>
<dbReference type="AlphaFoldDB" id="A0A0N4UDK4"/>
<protein>
    <recommendedName>
        <fullName evidence="6">Selenoprotein F</fullName>
    </recommendedName>
</protein>
<feature type="domain" description="Selenoprotein F/M" evidence="7">
    <location>
        <begin position="60"/>
        <end position="132"/>
    </location>
</feature>
<name>A0A0N4UDK4_DRAME</name>
<comment type="similarity">
    <text evidence="2">Belongs to the selenoprotein M/F family.</text>
</comment>
<keyword evidence="3" id="KW-0732">Signal</keyword>